<organism evidence="1">
    <name type="scientific">Rhizophora mucronata</name>
    <name type="common">Asiatic mangrove</name>
    <dbReference type="NCBI Taxonomy" id="61149"/>
    <lineage>
        <taxon>Eukaryota</taxon>
        <taxon>Viridiplantae</taxon>
        <taxon>Streptophyta</taxon>
        <taxon>Embryophyta</taxon>
        <taxon>Tracheophyta</taxon>
        <taxon>Spermatophyta</taxon>
        <taxon>Magnoliopsida</taxon>
        <taxon>eudicotyledons</taxon>
        <taxon>Gunneridae</taxon>
        <taxon>Pentapetalae</taxon>
        <taxon>rosids</taxon>
        <taxon>fabids</taxon>
        <taxon>Malpighiales</taxon>
        <taxon>Rhizophoraceae</taxon>
        <taxon>Rhizophora</taxon>
    </lineage>
</organism>
<name>A0A2P2IZR0_RHIMU</name>
<proteinExistence type="predicted"/>
<protein>
    <submittedName>
        <fullName evidence="1">Ras-related small GTP-binding family protein</fullName>
    </submittedName>
</protein>
<reference evidence="1" key="1">
    <citation type="submission" date="2018-02" db="EMBL/GenBank/DDBJ databases">
        <title>Rhizophora mucronata_Transcriptome.</title>
        <authorList>
            <person name="Meera S.P."/>
            <person name="Sreeshan A."/>
            <person name="Augustine A."/>
        </authorList>
    </citation>
    <scope>NUCLEOTIDE SEQUENCE</scope>
    <source>
        <tissue evidence="1">Leaf</tissue>
    </source>
</reference>
<sequence length="79" mass="9207">MSALWRYSCAALSAGWVTEKVSSGCHSTLNSRKLLDIRIDLVLECYFHTELEWRFSCLESMLMWSFLYIDVSSFHIHSP</sequence>
<accession>A0A2P2IZR0</accession>
<evidence type="ECO:0000313" key="1">
    <source>
        <dbReference type="EMBL" id="MBW86718.1"/>
    </source>
</evidence>
<dbReference type="EMBL" id="GGEC01006235">
    <property type="protein sequence ID" value="MBW86718.1"/>
    <property type="molecule type" value="Transcribed_RNA"/>
</dbReference>
<dbReference type="AlphaFoldDB" id="A0A2P2IZR0"/>